<sequence length="763" mass="86137">MASTFDTVDATLVPQVLRFVFLYCMLDVFLHGPSSWDIAIGRPFFQSVVWGLVATSVVITIVARAWLKQVTIYAPEPYLDEVFHIPQVQRLCQGDFTWDDKITTPPGLYILSILFNRVSGLTCSVLHLRLFNVEITAYAAAAAVLCRSWIEQPRLQDPIPRRFSGYALFTGLHIALFPVLFFFSGLYYTDVISTFAVLVAYVNQLRRLGSVKTPGFFNSYLTFSWSLLALCMRQTNIFWVVVFMGGLEVVHGIKSLEPVPQATPPFSTLSEQIKFYAWRYSKGDIHDPPLNAVYPVDLILCIISVCIAAVCNMRAILPRIVPHLLVLAAFVSFVVANKGVVLGDKSNHVATLHLAQLLYIWPLFAFFSAPLFIPQVLNVAESVYQVLMTSLASKSTSRQQGRDEGATGKLPRQSDALKMFNWLGTNTKLQVISTAIGALVAAIAIIRFNTIIHPFTLADNRHYMFYVFRYSILKAWWVRYALAPIYVLCGWLCWTALRGYEDSTYTLRGGEWIRSPFTTTPTYSWSPAWPSSSQPSSSSGGSSSTSDQNGNGGGAAPTTTSNTMETQQQWERKQPQLPYIPRTPTATSPPMPIPITNRIPHTSTALLLLLATSLSLMTAPLVEPRYFILPWVFWRLSLPSLPSPAPPGTVFRAPPETTRHQTIADKRAREEQHQDRLQYLRYFLHRARQPRHPRRWWQQQWRRVGDPRLVLELLWFAAINAGTMYVFLTKPFFWKSPSEMVVAEDGSSAPALLDGGRVQRFMW</sequence>
<dbReference type="EC" id="2.4.1.256" evidence="4"/>
<feature type="transmembrane region" description="Helical" evidence="16">
    <location>
        <begin position="223"/>
        <end position="247"/>
    </location>
</feature>
<comment type="similarity">
    <text evidence="3">Belongs to the ALG10 glucosyltransferase family.</text>
</comment>
<dbReference type="GO" id="GO:0006488">
    <property type="term" value="P:dolichol-linked oligosaccharide biosynthetic process"/>
    <property type="evidence" value="ECO:0007669"/>
    <property type="project" value="InterPro"/>
</dbReference>
<comment type="subcellular location">
    <subcellularLocation>
        <location evidence="1">Endoplasmic reticulum membrane</location>
        <topology evidence="1">Multi-pass membrane protein</topology>
    </subcellularLocation>
</comment>
<evidence type="ECO:0000313" key="17">
    <source>
        <dbReference type="EMBL" id="KAK7750824.1"/>
    </source>
</evidence>
<evidence type="ECO:0000256" key="3">
    <source>
        <dbReference type="ARBA" id="ARBA00010600"/>
    </source>
</evidence>
<evidence type="ECO:0000256" key="13">
    <source>
        <dbReference type="ARBA" id="ARBA00044727"/>
    </source>
</evidence>
<dbReference type="EMBL" id="JAKJXP020000058">
    <property type="protein sequence ID" value="KAK7750824.1"/>
    <property type="molecule type" value="Genomic_DNA"/>
</dbReference>
<comment type="function">
    <text evidence="13">Dol-P-Glc:Glc(2)Man(9)GlcNAc(2)-PP-Dol alpha-1,2-glucosyltransferase that operates in the biosynthetic pathway of dolichol-linked oligosaccharides, the glycan precursors employed in protein asparagine (N)-glycosylation. The assembly of dolichol-linked oligosaccharides begins on the cytosolic side of the endoplasmic reticulum membrane and finishes in its lumen. The sequential addition of sugars to dolichol pyrophosphate produces dolichol-linked oligosaccharides containing fourteen sugars, including two GlcNAcs, nine mannoses and three glucoses. Once assembled, the oligosaccharide is transferred from the lipid to nascent proteins by oligosaccharyltransferases. In the lumen of the endoplasmic reticulum, adds the third and last glucose residue from dolichyl phosphate glucose (Dol-P-Glc) onto the lipid-linked oligosaccharide intermediate Glc(2)Man(9)GlcNAc(2)-PP-Dol to produce Glc(3)Man(9)GlcNAc(2)-PP-Dol.</text>
</comment>
<evidence type="ECO:0000256" key="15">
    <source>
        <dbReference type="SAM" id="MobiDB-lite"/>
    </source>
</evidence>
<dbReference type="PANTHER" id="PTHR12989:SF10">
    <property type="entry name" value="DOL-P-GLC:GLC(2)MAN(9)GLCNAC(2)-PP-DOL ALPHA-1,2-GLUCOSYLTRANSFERASE-RELATED"/>
    <property type="match status" value="1"/>
</dbReference>
<feature type="transmembrane region" description="Helical" evidence="16">
    <location>
        <begin position="12"/>
        <end position="32"/>
    </location>
</feature>
<keyword evidence="10 16" id="KW-1133">Transmembrane helix</keyword>
<keyword evidence="9" id="KW-0256">Endoplasmic reticulum</keyword>
<feature type="transmembrane region" description="Helical" evidence="16">
    <location>
        <begin position="429"/>
        <end position="455"/>
    </location>
</feature>
<feature type="compositionally biased region" description="Low complexity" evidence="15">
    <location>
        <begin position="526"/>
        <end position="546"/>
    </location>
</feature>
<dbReference type="InterPro" id="IPR016900">
    <property type="entry name" value="Alg10"/>
</dbReference>
<evidence type="ECO:0000256" key="11">
    <source>
        <dbReference type="ARBA" id="ARBA00023136"/>
    </source>
</evidence>
<comment type="catalytic activity">
    <reaction evidence="14">
        <text>an alpha-D-Glc-(1-&gt;3)-alpha-D-Glc-(1-&gt;3)-alpha-D-Man-(1-&gt;2)-alpha-D-Man-(1-&gt;2)-alpha-D-Man-(1-&gt;3)-[alpha-D-Man-(1-&gt;2)-alpha-D-Man-(1-&gt;3)-[alpha-D-Man-(1-&gt;2)-alpha-D-Man-(1-&gt;6)]-alpha-D-Man-(1-&gt;6)]-beta-D-Man-(1-&gt;4)-beta-D-GlcNAc-(1-&gt;4)-alpha-D-GlcNAc-diphospho-di-trans,poly-cis-dolichol + a di-trans,poly-cis-dolichyl beta-D-glucosyl phosphate = a alpha-D-Glc-(1-&gt;2)-alpha-D-Glc-(1-&gt;3)-alpha-D-Glc-(1-&gt;3)-alpha-D-Man-(1-&gt;2)-alpha-D-Man-(1-&gt;2)-alpha-D-Man-(1-&gt;3)-[alpha-D-Man-(1-&gt;2)-alpha-D-Man-(1-&gt;3)-[alpha-D-Man-(1-&gt;2)-alpha-D-Man-(1-&gt;6)]-alpha-D-Man-(1-&gt;6)]-beta-D-Man-(1-&gt;4)-beta-D-GlcNAc-(1-&gt;4)-alpha-D-GlcNAc-diphospho-di-trans,poly-cis-dolichol + a di-trans,poly-cis-dolichyl phosphate + H(+)</text>
        <dbReference type="Rhea" id="RHEA:29543"/>
        <dbReference type="Rhea" id="RHEA-COMP:19498"/>
        <dbReference type="Rhea" id="RHEA-COMP:19502"/>
        <dbReference type="Rhea" id="RHEA-COMP:19512"/>
        <dbReference type="Rhea" id="RHEA-COMP:19522"/>
        <dbReference type="ChEBI" id="CHEBI:15378"/>
        <dbReference type="ChEBI" id="CHEBI:57525"/>
        <dbReference type="ChEBI" id="CHEBI:57683"/>
        <dbReference type="ChEBI" id="CHEBI:132522"/>
        <dbReference type="ChEBI" id="CHEBI:132523"/>
        <dbReference type="EC" id="2.4.1.256"/>
    </reaction>
    <physiologicalReaction direction="left-to-right" evidence="14">
        <dbReference type="Rhea" id="RHEA:29544"/>
    </physiologicalReaction>
</comment>
<evidence type="ECO:0000256" key="9">
    <source>
        <dbReference type="ARBA" id="ARBA00022824"/>
    </source>
</evidence>
<proteinExistence type="inferred from homology"/>
<feature type="transmembrane region" description="Helical" evidence="16">
    <location>
        <begin position="292"/>
        <end position="310"/>
    </location>
</feature>
<dbReference type="GO" id="GO:0005789">
    <property type="term" value="C:endoplasmic reticulum membrane"/>
    <property type="evidence" value="ECO:0007669"/>
    <property type="project" value="UniProtKB-SubCell"/>
</dbReference>
<accession>A0AAN9UX35</accession>
<keyword evidence="18" id="KW-1185">Reference proteome</keyword>
<dbReference type="Proteomes" id="UP001320420">
    <property type="component" value="Unassembled WGS sequence"/>
</dbReference>
<dbReference type="GO" id="GO:0106073">
    <property type="term" value="F:dolichyl pyrophosphate Glc2Man9GlcNAc2 alpha-1,2-glucosyltransferase activity"/>
    <property type="evidence" value="ECO:0007669"/>
    <property type="project" value="UniProtKB-EC"/>
</dbReference>
<protein>
    <recommendedName>
        <fullName evidence="5">Dol-P-Glc:Glc(2)Man(9)GlcNAc(2)-PP-Dol alpha-1,2-glucosyltransferase</fullName>
        <ecNumber evidence="4">2.4.1.256</ecNumber>
    </recommendedName>
    <alternativeName>
        <fullName evidence="12">Asparagine-linked glycosylation protein 10</fullName>
    </alternativeName>
</protein>
<dbReference type="Pfam" id="PF04922">
    <property type="entry name" value="DIE2_ALG10"/>
    <property type="match status" value="1"/>
</dbReference>
<evidence type="ECO:0000256" key="7">
    <source>
        <dbReference type="ARBA" id="ARBA00022679"/>
    </source>
</evidence>
<evidence type="ECO:0000256" key="6">
    <source>
        <dbReference type="ARBA" id="ARBA00022676"/>
    </source>
</evidence>
<evidence type="ECO:0000256" key="2">
    <source>
        <dbReference type="ARBA" id="ARBA00004922"/>
    </source>
</evidence>
<comment type="pathway">
    <text evidence="2">Protein modification; protein glycosylation.</text>
</comment>
<feature type="transmembrane region" description="Helical" evidence="16">
    <location>
        <begin position="476"/>
        <end position="497"/>
    </location>
</feature>
<comment type="caution">
    <text evidence="17">The sequence shown here is derived from an EMBL/GenBank/DDBJ whole genome shotgun (WGS) entry which is preliminary data.</text>
</comment>
<gene>
    <name evidence="17" type="primary">ALG10_2</name>
    <name evidence="17" type="ORF">SLS62_007223</name>
</gene>
<evidence type="ECO:0000313" key="18">
    <source>
        <dbReference type="Proteomes" id="UP001320420"/>
    </source>
</evidence>
<organism evidence="17 18">
    <name type="scientific">Diatrype stigma</name>
    <dbReference type="NCBI Taxonomy" id="117547"/>
    <lineage>
        <taxon>Eukaryota</taxon>
        <taxon>Fungi</taxon>
        <taxon>Dikarya</taxon>
        <taxon>Ascomycota</taxon>
        <taxon>Pezizomycotina</taxon>
        <taxon>Sordariomycetes</taxon>
        <taxon>Xylariomycetidae</taxon>
        <taxon>Xylariales</taxon>
        <taxon>Diatrypaceae</taxon>
        <taxon>Diatrype</taxon>
    </lineage>
</organism>
<feature type="transmembrane region" description="Helical" evidence="16">
    <location>
        <begin position="44"/>
        <end position="67"/>
    </location>
</feature>
<evidence type="ECO:0000256" key="5">
    <source>
        <dbReference type="ARBA" id="ARBA00018512"/>
    </source>
</evidence>
<feature type="transmembrane region" description="Helical" evidence="16">
    <location>
        <begin position="357"/>
        <end position="377"/>
    </location>
</feature>
<feature type="region of interest" description="Disordered" evidence="15">
    <location>
        <begin position="526"/>
        <end position="593"/>
    </location>
</feature>
<evidence type="ECO:0000256" key="1">
    <source>
        <dbReference type="ARBA" id="ARBA00004477"/>
    </source>
</evidence>
<keyword evidence="7" id="KW-0808">Transferase</keyword>
<evidence type="ECO:0000256" key="12">
    <source>
        <dbReference type="ARBA" id="ARBA00032069"/>
    </source>
</evidence>
<evidence type="ECO:0000256" key="14">
    <source>
        <dbReference type="ARBA" id="ARBA00048064"/>
    </source>
</evidence>
<dbReference type="AlphaFoldDB" id="A0AAN9UX35"/>
<reference evidence="17 18" key="1">
    <citation type="submission" date="2024-02" db="EMBL/GenBank/DDBJ databases">
        <title>De novo assembly and annotation of 12 fungi associated with fruit tree decline syndrome in Ontario, Canada.</title>
        <authorList>
            <person name="Sulman M."/>
            <person name="Ellouze W."/>
            <person name="Ilyukhin E."/>
        </authorList>
    </citation>
    <scope>NUCLEOTIDE SEQUENCE [LARGE SCALE GENOMIC DNA]</scope>
    <source>
        <strain evidence="17 18">M11/M66-122</strain>
    </source>
</reference>
<feature type="transmembrane region" description="Helical" evidence="16">
    <location>
        <begin position="709"/>
        <end position="728"/>
    </location>
</feature>
<name>A0AAN9UX35_9PEZI</name>
<evidence type="ECO:0000256" key="10">
    <source>
        <dbReference type="ARBA" id="ARBA00022989"/>
    </source>
</evidence>
<evidence type="ECO:0000256" key="8">
    <source>
        <dbReference type="ARBA" id="ARBA00022692"/>
    </source>
</evidence>
<keyword evidence="6" id="KW-0328">Glycosyltransferase</keyword>
<feature type="transmembrane region" description="Helical" evidence="16">
    <location>
        <begin position="316"/>
        <end position="336"/>
    </location>
</feature>
<evidence type="ECO:0000256" key="4">
    <source>
        <dbReference type="ARBA" id="ARBA00011967"/>
    </source>
</evidence>
<evidence type="ECO:0000256" key="16">
    <source>
        <dbReference type="SAM" id="Phobius"/>
    </source>
</evidence>
<dbReference type="PANTHER" id="PTHR12989">
    <property type="entry name" value="ALPHA-1,2-GLUCOSYLTRANSFERASE ALG10"/>
    <property type="match status" value="1"/>
</dbReference>
<keyword evidence="8 16" id="KW-0812">Transmembrane</keyword>
<keyword evidence="11 16" id="KW-0472">Membrane</keyword>